<protein>
    <submittedName>
        <fullName evidence="2">Uncharacterized protein</fullName>
    </submittedName>
</protein>
<keyword evidence="1" id="KW-0472">Membrane</keyword>
<organism evidence="2">
    <name type="scientific">uncultured marine thaumarchaeote KM3_71_E12</name>
    <dbReference type="NCBI Taxonomy" id="1456258"/>
    <lineage>
        <taxon>Archaea</taxon>
        <taxon>Nitrososphaerota</taxon>
        <taxon>environmental samples</taxon>
    </lineage>
</organism>
<name>A0A075HPD4_9ARCH</name>
<dbReference type="AlphaFoldDB" id="A0A075HPD4"/>
<reference evidence="2" key="1">
    <citation type="journal article" date="2014" name="Genome Biol. Evol.">
        <title>Pangenome evidence for extensive interdomain horizontal transfer affecting lineage core and shell genes in uncultured planktonic thaumarchaeota and euryarchaeota.</title>
        <authorList>
            <person name="Deschamps P."/>
            <person name="Zivanovic Y."/>
            <person name="Moreira D."/>
            <person name="Rodriguez-Valera F."/>
            <person name="Lopez-Garcia P."/>
        </authorList>
    </citation>
    <scope>NUCLEOTIDE SEQUENCE</scope>
</reference>
<keyword evidence="1" id="KW-1133">Transmembrane helix</keyword>
<evidence type="ECO:0000313" key="2">
    <source>
        <dbReference type="EMBL" id="AIF15818.1"/>
    </source>
</evidence>
<accession>A0A075HPD4</accession>
<evidence type="ECO:0000256" key="1">
    <source>
        <dbReference type="SAM" id="Phobius"/>
    </source>
</evidence>
<feature type="transmembrane region" description="Helical" evidence="1">
    <location>
        <begin position="25"/>
        <end position="45"/>
    </location>
</feature>
<keyword evidence="1" id="KW-0812">Transmembrane</keyword>
<sequence>MKDKPLRERREEKESRRSKKKRRSVMYAAIVVGVIIIGMSIFFVYSSDQAKMRGQAFGKALEYVQEDLRKHTHSFDSKISMFKQGDIKKDEFLGFAEKHENEMEKIILRYNNLQIPQPFVSAIELFKLSAETQLESDRYMIEWIRTGDETAHIRSDSLLQQSFEYEMAALSEFKLIQGQKNP</sequence>
<proteinExistence type="predicted"/>
<dbReference type="EMBL" id="KF901037">
    <property type="protein sequence ID" value="AIF15818.1"/>
    <property type="molecule type" value="Genomic_DNA"/>
</dbReference>